<feature type="transmembrane region" description="Helical" evidence="1">
    <location>
        <begin position="316"/>
        <end position="334"/>
    </location>
</feature>
<dbReference type="SMART" id="SM00703">
    <property type="entry name" value="NRF"/>
    <property type="match status" value="1"/>
</dbReference>
<dbReference type="EMBL" id="CABPRJ010001942">
    <property type="protein sequence ID" value="VVC42242.1"/>
    <property type="molecule type" value="Genomic_DNA"/>
</dbReference>
<evidence type="ECO:0000313" key="4">
    <source>
        <dbReference type="EMBL" id="VVC42242.1"/>
    </source>
</evidence>
<feature type="signal peptide" evidence="2">
    <location>
        <begin position="1"/>
        <end position="29"/>
    </location>
</feature>
<keyword evidence="4" id="KW-0808">Transferase</keyword>
<dbReference type="OrthoDB" id="10006435at2759"/>
<dbReference type="Pfam" id="PF01757">
    <property type="entry name" value="Acyl_transf_3"/>
    <property type="match status" value="1"/>
</dbReference>
<sequence length="757" mass="87360">MLLCLPFAPFSGPWMVVLFLLGLFGSASSTDEDRDRKGPTADIPENSDAVFPEPWISDLFYRALADFNVRDIGSDACREQTRTYDVHLRNHTYWAVRMAESWSRYPHGILAGNKYHLGVYDECVDVHYPIIGQYCLSEIKLISLQTAGKLYENNRTQDPKSFDHAWRTVLKWVDYPDRIQRNIISLGICIPYSCTASDLQTSLQEQLDEVFLPERINASVKVDPIMCTISEDKYPYNAAYYVTRTFFQILILICCSATIYHLMILWYQENKIESGKYNFEKLAWTYSFVRWFSFIDSSKNLLEYDKNNELNVFNGLKSFIMLLILLGHRFMFIAGNPMSYPELIERVYQNGPVILLTSLNIVDSFFNMSGFFTYIIVYPIFLKSGSIWIKIISPIVYRIIRILPAYCAMMAITAHIVPHFGDGPLWPQKTWIEAENCKSYWWTNVLFINNLLDVKHECLLMSWYVACDVQLFAIGVIIVFVYAKNKKYGIGLLGIMMCVSLSVPFVITYVTKTDAIVRVHLPFLENPRSSLTHNISYRPGYMRVTPYLLGLVEAMIVEKMKEKNFKFSKITVFVGSIFIPVIVLWIQFYGAIFYVRDRPYYPLEQAFYSTVNHCTWSLYGMWMCVCNFTTGYGIITKWNNNRLVVPLGRLSYSVFLVNLTVMMMSQSSQRSPTYPSTKSLLDAWIYDTFKTYLMGLALYLVVEAPFGKLTRKLFGRGKNINTSNTAELAVSGKDIELPQSEQTTIPKIEHDSNTRIS</sequence>
<keyword evidence="1" id="KW-0812">Transmembrane</keyword>
<dbReference type="InterPro" id="IPR002656">
    <property type="entry name" value="Acyl_transf_3_dom"/>
</dbReference>
<dbReference type="Proteomes" id="UP000325440">
    <property type="component" value="Unassembled WGS sequence"/>
</dbReference>
<feature type="transmembrane region" description="Helical" evidence="1">
    <location>
        <begin position="647"/>
        <end position="664"/>
    </location>
</feature>
<keyword evidence="4" id="KW-0012">Acyltransferase</keyword>
<dbReference type="GO" id="GO:0016747">
    <property type="term" value="F:acyltransferase activity, transferring groups other than amino-acyl groups"/>
    <property type="evidence" value="ECO:0007669"/>
    <property type="project" value="InterPro"/>
</dbReference>
<feature type="transmembrane region" description="Helical" evidence="1">
    <location>
        <begin position="540"/>
        <end position="558"/>
    </location>
</feature>
<evidence type="ECO:0000256" key="2">
    <source>
        <dbReference type="SAM" id="SignalP"/>
    </source>
</evidence>
<evidence type="ECO:0000256" key="1">
    <source>
        <dbReference type="SAM" id="Phobius"/>
    </source>
</evidence>
<keyword evidence="1" id="KW-1133">Transmembrane helix</keyword>
<dbReference type="Pfam" id="PF20146">
    <property type="entry name" value="NRF"/>
    <property type="match status" value="1"/>
</dbReference>
<protein>
    <submittedName>
        <fullName evidence="4">Nose resistant-to-fluoxetine protein, N-terminal,Acyltransferase 3</fullName>
    </submittedName>
</protein>
<dbReference type="AlphaFoldDB" id="A0A5E4NGE1"/>
<evidence type="ECO:0000313" key="5">
    <source>
        <dbReference type="Proteomes" id="UP000325440"/>
    </source>
</evidence>
<organism evidence="4 5">
    <name type="scientific">Cinara cedri</name>
    <dbReference type="NCBI Taxonomy" id="506608"/>
    <lineage>
        <taxon>Eukaryota</taxon>
        <taxon>Metazoa</taxon>
        <taxon>Ecdysozoa</taxon>
        <taxon>Arthropoda</taxon>
        <taxon>Hexapoda</taxon>
        <taxon>Insecta</taxon>
        <taxon>Pterygota</taxon>
        <taxon>Neoptera</taxon>
        <taxon>Paraneoptera</taxon>
        <taxon>Hemiptera</taxon>
        <taxon>Sternorrhyncha</taxon>
        <taxon>Aphidomorpha</taxon>
        <taxon>Aphidoidea</taxon>
        <taxon>Aphididae</taxon>
        <taxon>Lachninae</taxon>
        <taxon>Cinara</taxon>
    </lineage>
</organism>
<evidence type="ECO:0000259" key="3">
    <source>
        <dbReference type="SMART" id="SM00703"/>
    </source>
</evidence>
<feature type="transmembrane region" description="Helical" evidence="1">
    <location>
        <begin position="570"/>
        <end position="596"/>
    </location>
</feature>
<keyword evidence="5" id="KW-1185">Reference proteome</keyword>
<feature type="chain" id="PRO_5022982057" evidence="2">
    <location>
        <begin position="30"/>
        <end position="757"/>
    </location>
</feature>
<keyword evidence="1" id="KW-0472">Membrane</keyword>
<dbReference type="PANTHER" id="PTHR11161">
    <property type="entry name" value="O-ACYLTRANSFERASE"/>
    <property type="match status" value="1"/>
</dbReference>
<feature type="transmembrane region" description="Helical" evidence="1">
    <location>
        <begin position="246"/>
        <end position="267"/>
    </location>
</feature>
<feature type="transmembrane region" description="Helical" evidence="1">
    <location>
        <begin position="616"/>
        <end position="635"/>
    </location>
</feature>
<feature type="transmembrane region" description="Helical" evidence="1">
    <location>
        <begin position="402"/>
        <end position="421"/>
    </location>
</feature>
<dbReference type="InterPro" id="IPR052728">
    <property type="entry name" value="O2_lipid_transport_reg"/>
</dbReference>
<name>A0A5E4NGE1_9HEMI</name>
<gene>
    <name evidence="4" type="ORF">CINCED_3A005917</name>
</gene>
<feature type="transmembrane region" description="Helical" evidence="1">
    <location>
        <begin position="490"/>
        <end position="511"/>
    </location>
</feature>
<feature type="transmembrane region" description="Helical" evidence="1">
    <location>
        <begin position="684"/>
        <end position="702"/>
    </location>
</feature>
<dbReference type="InterPro" id="IPR006621">
    <property type="entry name" value="Nose-resist-to-fluoxetine_N"/>
</dbReference>
<accession>A0A5E4NGE1</accession>
<proteinExistence type="predicted"/>
<feature type="transmembrane region" description="Helical" evidence="1">
    <location>
        <begin position="354"/>
        <end position="381"/>
    </location>
</feature>
<feature type="transmembrane region" description="Helical" evidence="1">
    <location>
        <begin position="461"/>
        <end position="483"/>
    </location>
</feature>
<feature type="domain" description="Nose resistant-to-fluoxetine protein N-terminal" evidence="3">
    <location>
        <begin position="74"/>
        <end position="223"/>
    </location>
</feature>
<dbReference type="PANTHER" id="PTHR11161:SF71">
    <property type="entry name" value="NOSE RESISTANT-TO-FLUOXETINE PROTEIN N-TERMINAL DOMAIN-CONTAINING PROTEIN"/>
    <property type="match status" value="1"/>
</dbReference>
<reference evidence="4 5" key="1">
    <citation type="submission" date="2019-08" db="EMBL/GenBank/DDBJ databases">
        <authorList>
            <person name="Alioto T."/>
            <person name="Alioto T."/>
            <person name="Gomez Garrido J."/>
        </authorList>
    </citation>
    <scope>NUCLEOTIDE SEQUENCE [LARGE SCALE GENOMIC DNA]</scope>
</reference>
<keyword evidence="2" id="KW-0732">Signal</keyword>